<reference evidence="1 2" key="1">
    <citation type="submission" date="2016-08" db="EMBL/GenBank/DDBJ databases">
        <title>Genome sequencing of Lactobacillus plantarum JSA22, isolated from fermented soybean paste.</title>
        <authorList>
            <person name="Choi H.S."/>
        </authorList>
    </citation>
    <scope>NUCLEOTIDE SEQUENCE [LARGE SCALE GENOMIC DNA]</scope>
    <source>
        <strain evidence="1 2">JSA22</strain>
    </source>
</reference>
<gene>
    <name evidence="1" type="ORF">LPJSA22_00496</name>
</gene>
<comment type="caution">
    <text evidence="1">The sequence shown here is derived from an EMBL/GenBank/DDBJ whole genome shotgun (WGS) entry which is preliminary data.</text>
</comment>
<dbReference type="PATRIC" id="fig|1590.172.peg.1039"/>
<organism evidence="1 2">
    <name type="scientific">Lactiplantibacillus plantarum</name>
    <name type="common">Lactobacillus plantarum</name>
    <dbReference type="NCBI Taxonomy" id="1590"/>
    <lineage>
        <taxon>Bacteria</taxon>
        <taxon>Bacillati</taxon>
        <taxon>Bacillota</taxon>
        <taxon>Bacilli</taxon>
        <taxon>Lactobacillales</taxon>
        <taxon>Lactobacillaceae</taxon>
        <taxon>Lactiplantibacillus</taxon>
    </lineage>
</organism>
<proteinExistence type="predicted"/>
<dbReference type="AlphaFoldDB" id="A0A0G9F8P3"/>
<dbReference type="Proteomes" id="UP000094892">
    <property type="component" value="Unassembled WGS sequence"/>
</dbReference>
<dbReference type="EMBL" id="MCOL01000001">
    <property type="protein sequence ID" value="ODO60554.1"/>
    <property type="molecule type" value="Genomic_DNA"/>
</dbReference>
<accession>A0A0G9F8P3</accession>
<evidence type="ECO:0000313" key="1">
    <source>
        <dbReference type="EMBL" id="ODO60554.1"/>
    </source>
</evidence>
<evidence type="ECO:0000313" key="2">
    <source>
        <dbReference type="Proteomes" id="UP000094892"/>
    </source>
</evidence>
<dbReference type="RefSeq" id="WP_046040869.1">
    <property type="nucleotide sequence ID" value="NZ_AP018405.1"/>
</dbReference>
<dbReference type="GeneID" id="49392900"/>
<sequence length="97" mass="10897">MRTITEPIKVLLSDEQAQALRDFVYQLTTDSISQAKRDVGASQQWLRKKKAAAYADVSEGTFAGWTKQGLVGHVINGSVLFNKHDIDFYINHNGKMK</sequence>
<dbReference type="SUPFAM" id="SSF46955">
    <property type="entry name" value="Putative DNA-binding domain"/>
    <property type="match status" value="1"/>
</dbReference>
<dbReference type="InterPro" id="IPR009061">
    <property type="entry name" value="DNA-bd_dom_put_sf"/>
</dbReference>
<name>A0A0G9F8P3_LACPN</name>
<protein>
    <submittedName>
        <fullName evidence="1">Uncharacterized protein</fullName>
    </submittedName>
</protein>